<dbReference type="Gene3D" id="3.40.50.720">
    <property type="entry name" value="NAD(P)-binding Rossmann-like Domain"/>
    <property type="match status" value="1"/>
</dbReference>
<dbReference type="CDD" id="cd05233">
    <property type="entry name" value="SDR_c"/>
    <property type="match status" value="1"/>
</dbReference>
<sequence>MVAFLENQVALVTGGGRGLGRSVALELAAQGAAVAIDDVYRDESGTGAAESAVREIEEAGGTALALTEDVTTTEGAERMVGTTVDKFGRLDILVTCAGNNVRGPLQELTEQQWDSLMSLHLKGHFLSCKMALPHMIEQDSGRIVTVSSRGAFFQVPASKQDSKDLRKPPSTAYSAAKAGILGLTTTLAVELWETGITVNALLPSASTQLFPETKARMVGGVPASQSLDPGDVAPAVAFLCSDAAADISGRIVYASGGDVILYGNQLDLGGSRMIRKDGRWTHDELAKLLPPLAGVAPGA</sequence>
<dbReference type="InterPro" id="IPR036291">
    <property type="entry name" value="NAD(P)-bd_dom_sf"/>
</dbReference>
<gene>
    <name evidence="4" type="ORF">FPZ12_010040</name>
</gene>
<dbReference type="FunFam" id="3.40.50.720:FF:000084">
    <property type="entry name" value="Short-chain dehydrogenase reductase"/>
    <property type="match status" value="1"/>
</dbReference>
<dbReference type="GO" id="GO:0030497">
    <property type="term" value="P:fatty acid elongation"/>
    <property type="evidence" value="ECO:0007669"/>
    <property type="project" value="TreeGrafter"/>
</dbReference>
<dbReference type="Proteomes" id="UP000319769">
    <property type="component" value="Unassembled WGS sequence"/>
</dbReference>
<dbReference type="Pfam" id="PF00106">
    <property type="entry name" value="adh_short"/>
    <property type="match status" value="1"/>
</dbReference>
<evidence type="ECO:0000313" key="4">
    <source>
        <dbReference type="EMBL" id="KAA9163324.1"/>
    </source>
</evidence>
<keyword evidence="5" id="KW-1185">Reference proteome</keyword>
<proteinExistence type="inferred from homology"/>
<accession>A0A5N0VCX5</accession>
<dbReference type="PANTHER" id="PTHR42760">
    <property type="entry name" value="SHORT-CHAIN DEHYDROGENASES/REDUCTASES FAMILY MEMBER"/>
    <property type="match status" value="1"/>
</dbReference>
<dbReference type="PRINTS" id="PR00081">
    <property type="entry name" value="GDHRDH"/>
</dbReference>
<dbReference type="EMBL" id="VMNW02000010">
    <property type="protein sequence ID" value="KAA9163324.1"/>
    <property type="molecule type" value="Genomic_DNA"/>
</dbReference>
<dbReference type="PANTHER" id="PTHR42760:SF40">
    <property type="entry name" value="3-OXOACYL-[ACYL-CARRIER-PROTEIN] REDUCTASE, CHLOROPLASTIC"/>
    <property type="match status" value="1"/>
</dbReference>
<dbReference type="GO" id="GO:0016616">
    <property type="term" value="F:oxidoreductase activity, acting on the CH-OH group of donors, NAD or NADP as acceptor"/>
    <property type="evidence" value="ECO:0007669"/>
    <property type="project" value="TreeGrafter"/>
</dbReference>
<evidence type="ECO:0000313" key="5">
    <source>
        <dbReference type="Proteomes" id="UP000319769"/>
    </source>
</evidence>
<name>A0A5N0VCX5_9PSEU</name>
<organism evidence="4 5">
    <name type="scientific">Amycolatopsis acidicola</name>
    <dbReference type="NCBI Taxonomy" id="2596893"/>
    <lineage>
        <taxon>Bacteria</taxon>
        <taxon>Bacillati</taxon>
        <taxon>Actinomycetota</taxon>
        <taxon>Actinomycetes</taxon>
        <taxon>Pseudonocardiales</taxon>
        <taxon>Pseudonocardiaceae</taxon>
        <taxon>Amycolatopsis</taxon>
    </lineage>
</organism>
<dbReference type="AlphaFoldDB" id="A0A5N0VCX5"/>
<dbReference type="PRINTS" id="PR00080">
    <property type="entry name" value="SDRFAMILY"/>
</dbReference>
<evidence type="ECO:0000256" key="1">
    <source>
        <dbReference type="ARBA" id="ARBA00006484"/>
    </source>
</evidence>
<comment type="caution">
    <text evidence="4">The sequence shown here is derived from an EMBL/GenBank/DDBJ whole genome shotgun (WGS) entry which is preliminary data.</text>
</comment>
<reference evidence="4" key="1">
    <citation type="submission" date="2019-09" db="EMBL/GenBank/DDBJ databases">
        <authorList>
            <person name="Teo W.F.A."/>
            <person name="Duangmal K."/>
        </authorList>
    </citation>
    <scope>NUCLEOTIDE SEQUENCE [LARGE SCALE GENOMIC DNA]</scope>
    <source>
        <strain evidence="4">K81G1</strain>
    </source>
</reference>
<protein>
    <submittedName>
        <fullName evidence="4">SDR family oxidoreductase</fullName>
    </submittedName>
</protein>
<evidence type="ECO:0000256" key="2">
    <source>
        <dbReference type="ARBA" id="ARBA00023002"/>
    </source>
</evidence>
<dbReference type="SUPFAM" id="SSF51735">
    <property type="entry name" value="NAD(P)-binding Rossmann-fold domains"/>
    <property type="match status" value="1"/>
</dbReference>
<comment type="similarity">
    <text evidence="1 3">Belongs to the short-chain dehydrogenases/reductases (SDR) family.</text>
</comment>
<dbReference type="InterPro" id="IPR002347">
    <property type="entry name" value="SDR_fam"/>
</dbReference>
<dbReference type="OrthoDB" id="286404at2"/>
<keyword evidence="2" id="KW-0560">Oxidoreductase</keyword>
<evidence type="ECO:0000256" key="3">
    <source>
        <dbReference type="RuleBase" id="RU000363"/>
    </source>
</evidence>